<sequence length="78" mass="8966">MSYDPSLIAPMPDEEVARLKSQIERRWRSKPHYEFDPQGADEYGSPCCVMRAHEILRLIARIELPSDTELDRPVPKGA</sequence>
<gene>
    <name evidence="1" type="ORF">AB0T83_11005</name>
</gene>
<accession>A0ABV3LA93</accession>
<evidence type="ECO:0000313" key="1">
    <source>
        <dbReference type="EMBL" id="MEV8467308.1"/>
    </source>
</evidence>
<comment type="caution">
    <text evidence="1">The sequence shown here is derived from an EMBL/GenBank/DDBJ whole genome shotgun (WGS) entry which is preliminary data.</text>
</comment>
<protein>
    <submittedName>
        <fullName evidence="1">Uncharacterized protein</fullName>
    </submittedName>
</protein>
<evidence type="ECO:0000313" key="2">
    <source>
        <dbReference type="Proteomes" id="UP001553161"/>
    </source>
</evidence>
<dbReference type="RefSeq" id="WP_366193092.1">
    <property type="nucleotide sequence ID" value="NZ_JBFBVU010000012.1"/>
</dbReference>
<organism evidence="1 2">
    <name type="scientific">Meridianimarinicoccus marinus</name>
    <dbReference type="NCBI Taxonomy" id="3231483"/>
    <lineage>
        <taxon>Bacteria</taxon>
        <taxon>Pseudomonadati</taxon>
        <taxon>Pseudomonadota</taxon>
        <taxon>Alphaproteobacteria</taxon>
        <taxon>Rhodobacterales</taxon>
        <taxon>Paracoccaceae</taxon>
        <taxon>Meridianimarinicoccus</taxon>
    </lineage>
</organism>
<proteinExistence type="predicted"/>
<dbReference type="EMBL" id="JBFBVU010000012">
    <property type="protein sequence ID" value="MEV8467308.1"/>
    <property type="molecule type" value="Genomic_DNA"/>
</dbReference>
<dbReference type="Proteomes" id="UP001553161">
    <property type="component" value="Unassembled WGS sequence"/>
</dbReference>
<keyword evidence="2" id="KW-1185">Reference proteome</keyword>
<reference evidence="1 2" key="1">
    <citation type="submission" date="2024-07" db="EMBL/GenBank/DDBJ databases">
        <authorList>
            <person name="Kang M."/>
        </authorList>
    </citation>
    <scope>NUCLEOTIDE SEQUENCE [LARGE SCALE GENOMIC DNA]</scope>
    <source>
        <strain evidence="1 2">DFM31</strain>
    </source>
</reference>
<name>A0ABV3LA93_9RHOB</name>